<accession>A0A9P7UIK4</accession>
<evidence type="ECO:0000313" key="2">
    <source>
        <dbReference type="EMBL" id="KAG7059439.1"/>
    </source>
</evidence>
<gene>
    <name evidence="2" type="ORF">JMJ77_006802</name>
</gene>
<reference evidence="2" key="1">
    <citation type="submission" date="2021-05" db="EMBL/GenBank/DDBJ databases">
        <title>Comparative genomics of three Colletotrichum scovillei strains and genetic complementation revealed genes involved fungal growth and virulence on chili pepper.</title>
        <authorList>
            <person name="Hsieh D.-K."/>
            <person name="Chuang S.-C."/>
            <person name="Chen C.-Y."/>
            <person name="Chao Y.-T."/>
            <person name="Lu M.-Y.J."/>
            <person name="Lee M.-H."/>
            <person name="Shih M.-C."/>
        </authorList>
    </citation>
    <scope>NUCLEOTIDE SEQUENCE</scope>
    <source>
        <strain evidence="2">Coll-153</strain>
    </source>
</reference>
<sequence length="156" mass="16462">MAQPDLGHSVSSRPNKEHLNPSPMFQDHPSDTLSGSRQCSEVKMRIQDSSTSNAPPLALGRSGKAPNAPVRLGDGAARPHSILLLGAARPCSSAIALGKNEQMGQPRCTSHQHTSGTGFLAPSGFQMVAFAHGAEKEVQMANSTSISIPHFEIDEV</sequence>
<evidence type="ECO:0000256" key="1">
    <source>
        <dbReference type="SAM" id="MobiDB-lite"/>
    </source>
</evidence>
<protein>
    <submittedName>
        <fullName evidence="2">Uncharacterized protein</fullName>
    </submittedName>
</protein>
<organism evidence="2 3">
    <name type="scientific">Colletotrichum scovillei</name>
    <dbReference type="NCBI Taxonomy" id="1209932"/>
    <lineage>
        <taxon>Eukaryota</taxon>
        <taxon>Fungi</taxon>
        <taxon>Dikarya</taxon>
        <taxon>Ascomycota</taxon>
        <taxon>Pezizomycotina</taxon>
        <taxon>Sordariomycetes</taxon>
        <taxon>Hypocreomycetidae</taxon>
        <taxon>Glomerellales</taxon>
        <taxon>Glomerellaceae</taxon>
        <taxon>Colletotrichum</taxon>
        <taxon>Colletotrichum acutatum species complex</taxon>
    </lineage>
</organism>
<evidence type="ECO:0000313" key="3">
    <source>
        <dbReference type="Proteomes" id="UP000699042"/>
    </source>
</evidence>
<dbReference type="Proteomes" id="UP000699042">
    <property type="component" value="Unassembled WGS sequence"/>
</dbReference>
<proteinExistence type="predicted"/>
<feature type="region of interest" description="Disordered" evidence="1">
    <location>
        <begin position="1"/>
        <end position="75"/>
    </location>
</feature>
<name>A0A9P7UIK4_9PEZI</name>
<dbReference type="AlphaFoldDB" id="A0A9P7UIK4"/>
<comment type="caution">
    <text evidence="2">The sequence shown here is derived from an EMBL/GenBank/DDBJ whole genome shotgun (WGS) entry which is preliminary data.</text>
</comment>
<dbReference type="EMBL" id="JAESDN010000001">
    <property type="protein sequence ID" value="KAG7059439.1"/>
    <property type="molecule type" value="Genomic_DNA"/>
</dbReference>
<keyword evidence="3" id="KW-1185">Reference proteome</keyword>